<reference evidence="1 2" key="1">
    <citation type="submission" date="2014-02" db="EMBL/GenBank/DDBJ databases">
        <title>Draft genome sequence of Rickettsia buchneri sp. nov. ISO7T.</title>
        <authorList>
            <person name="Felsheim R.F."/>
            <person name="Kurtti T.J."/>
            <person name="Munderloh U.G."/>
        </authorList>
    </citation>
    <scope>NUCLEOTIDE SEQUENCE [LARGE SCALE GENOMIC DNA]</scope>
    <source>
        <strain evidence="1 2">ISO7</strain>
    </source>
</reference>
<name>A0A8E0WKJ1_9RICK</name>
<dbReference type="AlphaFoldDB" id="A0A8E0WKJ1"/>
<keyword evidence="2" id="KW-1185">Reference proteome</keyword>
<sequence>MRLIFGWNIAEQPELNPYDILSQQILPSDFSLFEEENSVRLNNDQIFLSLEASKRPS</sequence>
<comment type="caution">
    <text evidence="1">The sequence shown here is derived from an EMBL/GenBank/DDBJ whole genome shotgun (WGS) entry which is preliminary data.</text>
</comment>
<dbReference type="EMBL" id="JFKF01000196">
    <property type="protein sequence ID" value="KDO02260.1"/>
    <property type="molecule type" value="Genomic_DNA"/>
</dbReference>
<organism evidence="1 2">
    <name type="scientific">Rickettsia tamurae subsp. buchneri</name>
    <dbReference type="NCBI Taxonomy" id="1462938"/>
    <lineage>
        <taxon>Bacteria</taxon>
        <taxon>Pseudomonadati</taxon>
        <taxon>Pseudomonadota</taxon>
        <taxon>Alphaproteobacteria</taxon>
        <taxon>Rickettsiales</taxon>
        <taxon>Rickettsiaceae</taxon>
        <taxon>Rickettsieae</taxon>
        <taxon>Rickettsia</taxon>
        <taxon>spotted fever group</taxon>
    </lineage>
</organism>
<proteinExistence type="predicted"/>
<protein>
    <submittedName>
        <fullName evidence="1">Uncharacterized protein</fullName>
    </submittedName>
</protein>
<dbReference type="Proteomes" id="UP000027161">
    <property type="component" value="Unassembled WGS sequence"/>
</dbReference>
<evidence type="ECO:0000313" key="1">
    <source>
        <dbReference type="EMBL" id="KDO02260.1"/>
    </source>
</evidence>
<accession>A0A8E0WKJ1</accession>
<evidence type="ECO:0000313" key="2">
    <source>
        <dbReference type="Proteomes" id="UP000027161"/>
    </source>
</evidence>
<gene>
    <name evidence="1" type="ORF">REISMN_08015</name>
</gene>